<dbReference type="SMART" id="SM01340">
    <property type="entry name" value="DNA_mis_repair"/>
    <property type="match status" value="1"/>
</dbReference>
<dbReference type="CDD" id="cd16926">
    <property type="entry name" value="HATPase_MutL-MLH-PMS-like"/>
    <property type="match status" value="1"/>
</dbReference>
<reference evidence="5 6" key="1">
    <citation type="submission" date="2016-07" db="EMBL/GenBank/DDBJ databases">
        <title>Pervasive Adenine N6-methylation of Active Genes in Fungi.</title>
        <authorList>
            <consortium name="DOE Joint Genome Institute"/>
            <person name="Mondo S.J."/>
            <person name="Dannebaum R.O."/>
            <person name="Kuo R.C."/>
            <person name="Labutti K."/>
            <person name="Haridas S."/>
            <person name="Kuo A."/>
            <person name="Salamov A."/>
            <person name="Ahrendt S.R."/>
            <person name="Lipzen A."/>
            <person name="Sullivan W."/>
            <person name="Andreopoulos W.B."/>
            <person name="Clum A."/>
            <person name="Lindquist E."/>
            <person name="Daum C."/>
            <person name="Ramamoorthy G.K."/>
            <person name="Gryganskyi A."/>
            <person name="Culley D."/>
            <person name="Magnuson J.K."/>
            <person name="James T.Y."/>
            <person name="O'Malley M.A."/>
            <person name="Stajich J.E."/>
            <person name="Spatafora J.W."/>
            <person name="Visel A."/>
            <person name="Grigoriev I.V."/>
        </authorList>
    </citation>
    <scope>NUCLEOTIDE SEQUENCE [LARGE SCALE GENOMIC DNA]</scope>
    <source>
        <strain evidence="5 6">12-1054</strain>
    </source>
</reference>
<keyword evidence="2" id="KW-0227">DNA damage</keyword>
<dbReference type="EMBL" id="MCFI01000003">
    <property type="protein sequence ID" value="ORY86238.1"/>
    <property type="molecule type" value="Genomic_DNA"/>
</dbReference>
<gene>
    <name evidence="5" type="ORF">BCR37DRAFT_376796</name>
</gene>
<dbReference type="InterPro" id="IPR042120">
    <property type="entry name" value="MutL_C_dimsub"/>
</dbReference>
<dbReference type="Gene3D" id="3.30.565.10">
    <property type="entry name" value="Histidine kinase-like ATPase, C-terminal domain"/>
    <property type="match status" value="1"/>
</dbReference>
<dbReference type="InterPro" id="IPR013507">
    <property type="entry name" value="DNA_mismatch_S5_2-like"/>
</dbReference>
<dbReference type="InterPro" id="IPR014762">
    <property type="entry name" value="DNA_mismatch_repair_CS"/>
</dbReference>
<dbReference type="GO" id="GO:0140664">
    <property type="term" value="F:ATP-dependent DNA damage sensor activity"/>
    <property type="evidence" value="ECO:0007669"/>
    <property type="project" value="InterPro"/>
</dbReference>
<dbReference type="SUPFAM" id="SSF118116">
    <property type="entry name" value="DNA mismatch repair protein MutL"/>
    <property type="match status" value="1"/>
</dbReference>
<dbReference type="SUPFAM" id="SSF54211">
    <property type="entry name" value="Ribosomal protein S5 domain 2-like"/>
    <property type="match status" value="1"/>
</dbReference>
<keyword evidence="6" id="KW-1185">Reference proteome</keyword>
<dbReference type="NCBIfam" id="TIGR00585">
    <property type="entry name" value="mutl"/>
    <property type="match status" value="1"/>
</dbReference>
<feature type="domain" description="MutL C-terminal dimerisation" evidence="3">
    <location>
        <begin position="613"/>
        <end position="767"/>
    </location>
</feature>
<dbReference type="InterPro" id="IPR036890">
    <property type="entry name" value="HATPase_C_sf"/>
</dbReference>
<proteinExistence type="inferred from homology"/>
<evidence type="ECO:0000313" key="6">
    <source>
        <dbReference type="Proteomes" id="UP000193685"/>
    </source>
</evidence>
<dbReference type="GO" id="GO:0016887">
    <property type="term" value="F:ATP hydrolysis activity"/>
    <property type="evidence" value="ECO:0007669"/>
    <property type="project" value="InterPro"/>
</dbReference>
<organism evidence="5 6">
    <name type="scientific">Protomyces lactucae-debilis</name>
    <dbReference type="NCBI Taxonomy" id="2754530"/>
    <lineage>
        <taxon>Eukaryota</taxon>
        <taxon>Fungi</taxon>
        <taxon>Dikarya</taxon>
        <taxon>Ascomycota</taxon>
        <taxon>Taphrinomycotina</taxon>
        <taxon>Taphrinomycetes</taxon>
        <taxon>Taphrinales</taxon>
        <taxon>Protomycetaceae</taxon>
        <taxon>Protomyces</taxon>
    </lineage>
</organism>
<dbReference type="InterPro" id="IPR020568">
    <property type="entry name" value="Ribosomal_Su5_D2-typ_SF"/>
</dbReference>
<dbReference type="AlphaFoldDB" id="A0A1Y2FQH8"/>
<dbReference type="Gene3D" id="3.30.1540.20">
    <property type="entry name" value="MutL, C-terminal domain, dimerisation subdomain"/>
    <property type="match status" value="1"/>
</dbReference>
<dbReference type="SUPFAM" id="SSF55874">
    <property type="entry name" value="ATPase domain of HSP90 chaperone/DNA topoisomerase II/histidine kinase"/>
    <property type="match status" value="1"/>
</dbReference>
<name>A0A1Y2FQH8_PROLT</name>
<dbReference type="OMA" id="SFNNVQY"/>
<dbReference type="Gene3D" id="3.30.1370.100">
    <property type="entry name" value="MutL, C-terminal domain, regulatory subdomain"/>
    <property type="match status" value="1"/>
</dbReference>
<dbReference type="Proteomes" id="UP000193685">
    <property type="component" value="Unassembled WGS sequence"/>
</dbReference>
<dbReference type="InterPro" id="IPR042121">
    <property type="entry name" value="MutL_C_regsub"/>
</dbReference>
<comment type="similarity">
    <text evidence="1">Belongs to the DNA mismatch repair MutL/HexB family.</text>
</comment>
<protein>
    <submittedName>
        <fullName evidence="5">Uncharacterized protein</fullName>
    </submittedName>
</protein>
<dbReference type="PANTHER" id="PTHR10073:SF41">
    <property type="entry name" value="MISMATCH REPAIR PROTEIN, PUTATIVE (AFU_ORTHOLOGUE AFUA_8G05820)-RELATED"/>
    <property type="match status" value="1"/>
</dbReference>
<dbReference type="InterPro" id="IPR014721">
    <property type="entry name" value="Ribsml_uS5_D2-typ_fold_subgr"/>
</dbReference>
<dbReference type="GO" id="GO:0006298">
    <property type="term" value="P:mismatch repair"/>
    <property type="evidence" value="ECO:0007669"/>
    <property type="project" value="InterPro"/>
</dbReference>
<sequence>MQAIPKHDVHRIQSAQVITSLAHAAKELLENAIDAHATKVSIKLVNHGLDLLEVADNGAGIQAADYASLATPHATSKLKEFGDLETLATLGFRGEALGALCSLSAFTVTTCTAETYPMGVLLTYSHTGHLESTKPVSAQIGTTVRIVDLFSQLPVRRKDLEKNAKREFAKAVKLLSAYAAIQEGIKMEIIHIPDTKGNKRVSCLGAQGTSGSGNPDKVMVEIFGSKLATSLLPINLTCPLHGFNKRSLSETGQTRAERQLICKGFVSKPWSEYGGMADRQLVSINKRPCSLPPLARLVSSLYQGAGGHKQPFFMFDLTLPPDAYDVNVSPDKRTIFLHNQAEILDMLREYLRVVFSDDRRVMPEAVITTPATTRTIQLPDSTTQASQPASDPPDILMASTTTYEASDAAEEEDMPASRSISVAAFSLNASVGSIPAITLKRKRQDVSIRPSVPLRSAMIQSALPFKVVRQQVPLSDESDVSAGEQEGNEPVLIDEASDAVEEETVPQASVAVEDLGASSASDEEAAVHVRPLQRFVNRLKLFDNSTDGLHVHNATTTCDSRVALEAQRLPISVVQQASMRQQVAQAGLDVNAEAAEASLSLSVSKNDFFGMHIVGQFNLGFIITERKGEIFIIDQHASDEKSNYERLRKETQMATQRLALPMELILSGSQRLVLADSLDILVDNGFGVVEEEQRLGNMTRQRYMLTSVPQSKNVSFDVSDLVEILDRIAEQSSSAKDEESQLVRCRKAERMFASRACRSSIMIGTALTRERMQSVVYHMGELQKPWNCPHGRPTMRHLANIQATMTGFRGDYT</sequence>
<dbReference type="GO" id="GO:0061982">
    <property type="term" value="P:meiosis I cell cycle process"/>
    <property type="evidence" value="ECO:0007669"/>
    <property type="project" value="UniProtKB-ARBA"/>
</dbReference>
<evidence type="ECO:0000259" key="4">
    <source>
        <dbReference type="SMART" id="SM01340"/>
    </source>
</evidence>
<dbReference type="InterPro" id="IPR002099">
    <property type="entry name" value="MutL/Mlh/PMS"/>
</dbReference>
<evidence type="ECO:0000256" key="1">
    <source>
        <dbReference type="ARBA" id="ARBA00006082"/>
    </source>
</evidence>
<dbReference type="GO" id="GO:0030983">
    <property type="term" value="F:mismatched DNA binding"/>
    <property type="evidence" value="ECO:0007669"/>
    <property type="project" value="InterPro"/>
</dbReference>
<dbReference type="InterPro" id="IPR037198">
    <property type="entry name" value="MutL_C_sf"/>
</dbReference>
<dbReference type="STRING" id="56484.A0A1Y2FQH8"/>
<dbReference type="InterPro" id="IPR038973">
    <property type="entry name" value="MutL/Mlh/Pms-like"/>
</dbReference>
<dbReference type="RefSeq" id="XP_040727420.1">
    <property type="nucleotide sequence ID" value="XM_040868673.1"/>
</dbReference>
<accession>A0A1Y2FQH8</accession>
<evidence type="ECO:0000313" key="5">
    <source>
        <dbReference type="EMBL" id="ORY86238.1"/>
    </source>
</evidence>
<dbReference type="PROSITE" id="PS00058">
    <property type="entry name" value="DNA_MISMATCH_REPAIR_1"/>
    <property type="match status" value="1"/>
</dbReference>
<dbReference type="GO" id="GO:0032389">
    <property type="term" value="C:MutLalpha complex"/>
    <property type="evidence" value="ECO:0007669"/>
    <property type="project" value="TreeGrafter"/>
</dbReference>
<dbReference type="InterPro" id="IPR014790">
    <property type="entry name" value="MutL_C"/>
</dbReference>
<dbReference type="Gene3D" id="3.30.230.10">
    <property type="match status" value="1"/>
</dbReference>
<dbReference type="GeneID" id="63785272"/>
<dbReference type="OrthoDB" id="10263226at2759"/>
<feature type="domain" description="DNA mismatch repair protein S5" evidence="4">
    <location>
        <begin position="219"/>
        <end position="356"/>
    </location>
</feature>
<dbReference type="FunFam" id="3.30.1370.100:FF:000001">
    <property type="entry name" value="Mismatch repair endonuclease pms1, putative"/>
    <property type="match status" value="1"/>
</dbReference>
<dbReference type="GO" id="GO:0005524">
    <property type="term" value="F:ATP binding"/>
    <property type="evidence" value="ECO:0007669"/>
    <property type="project" value="InterPro"/>
</dbReference>
<evidence type="ECO:0000259" key="3">
    <source>
        <dbReference type="SMART" id="SM00853"/>
    </source>
</evidence>
<evidence type="ECO:0000256" key="2">
    <source>
        <dbReference type="ARBA" id="ARBA00022763"/>
    </source>
</evidence>
<comment type="caution">
    <text evidence="5">The sequence shown here is derived from an EMBL/GenBank/DDBJ whole genome shotgun (WGS) entry which is preliminary data.</text>
</comment>
<dbReference type="FunFam" id="3.30.565.10:FF:000017">
    <property type="entry name" value="PMS1 homolog 1, mismatch repair system component"/>
    <property type="match status" value="1"/>
</dbReference>
<dbReference type="Pfam" id="PF01119">
    <property type="entry name" value="DNA_mis_repair"/>
    <property type="match status" value="1"/>
</dbReference>
<dbReference type="SMART" id="SM00853">
    <property type="entry name" value="MutL_C"/>
    <property type="match status" value="1"/>
</dbReference>
<dbReference type="Pfam" id="PF13589">
    <property type="entry name" value="HATPase_c_3"/>
    <property type="match status" value="1"/>
</dbReference>
<dbReference type="PANTHER" id="PTHR10073">
    <property type="entry name" value="DNA MISMATCH REPAIR PROTEIN MLH, PMS, MUTL"/>
    <property type="match status" value="1"/>
</dbReference>
<dbReference type="Pfam" id="PF08676">
    <property type="entry name" value="MutL_C"/>
    <property type="match status" value="1"/>
</dbReference>